<dbReference type="Gene3D" id="1.10.150.240">
    <property type="entry name" value="Putative phosphatase, domain 2"/>
    <property type="match status" value="1"/>
</dbReference>
<accession>A0A653E5G0</accession>
<dbReference type="InterPro" id="IPR051540">
    <property type="entry name" value="S-2-haloacid_dehalogenase"/>
</dbReference>
<dbReference type="EMBL" id="LR215729">
    <property type="protein sequence ID" value="VEV97022.1"/>
    <property type="molecule type" value="Genomic_DNA"/>
</dbReference>
<protein>
    <recommendedName>
        <fullName evidence="3">(S)-2-haloacid dehalogenase</fullName>
        <ecNumber evidence="3">3.8.1.2</ecNumber>
    </recommendedName>
    <alternativeName>
        <fullName evidence="3">2-haloalkanoic acid dehalogenase</fullName>
    </alternativeName>
    <alternativeName>
        <fullName evidence="3">Halocarboxylic acid halidohydrolase</fullName>
    </alternativeName>
    <alternativeName>
        <fullName evidence="3">L-2-haloacid dehalogenase</fullName>
    </alternativeName>
</protein>
<dbReference type="InterPro" id="IPR023198">
    <property type="entry name" value="PGP-like_dom2"/>
</dbReference>
<dbReference type="GO" id="GO:0018784">
    <property type="term" value="F:(S)-2-haloacid dehalogenase activity"/>
    <property type="evidence" value="ECO:0007669"/>
    <property type="project" value="UniProtKB-UniRule"/>
</dbReference>
<dbReference type="SUPFAM" id="SSF56784">
    <property type="entry name" value="HAD-like"/>
    <property type="match status" value="1"/>
</dbReference>
<dbReference type="Pfam" id="PF00702">
    <property type="entry name" value="Hydrolase"/>
    <property type="match status" value="1"/>
</dbReference>
<dbReference type="PANTHER" id="PTHR43316">
    <property type="entry name" value="HYDROLASE, HALOACID DELAHOGENASE-RELATED"/>
    <property type="match status" value="1"/>
</dbReference>
<dbReference type="SFLD" id="SFLDS00003">
    <property type="entry name" value="Haloacid_Dehalogenase"/>
    <property type="match status" value="1"/>
</dbReference>
<name>A0A653E5G0_9PSED</name>
<gene>
    <name evidence="4" type="ORF">PMYSY11_1976</name>
</gene>
<dbReference type="NCBIfam" id="TIGR01493">
    <property type="entry name" value="HAD-SF-IA-v2"/>
    <property type="match status" value="1"/>
</dbReference>
<evidence type="ECO:0000256" key="3">
    <source>
        <dbReference type="RuleBase" id="RU368077"/>
    </source>
</evidence>
<evidence type="ECO:0000256" key="1">
    <source>
        <dbReference type="ARBA" id="ARBA00008106"/>
    </source>
</evidence>
<comment type="function">
    <text evidence="3">Catalyzes the hydrolytic dehalogenation of small (S)-2-haloalkanoic acids to yield the corresponding (R)-2-hydroxyalkanoic acids.</text>
</comment>
<dbReference type="PANTHER" id="PTHR43316:SF3">
    <property type="entry name" value="HALOACID DEHALOGENASE, TYPE II (AFU_ORTHOLOGUE AFUA_2G07750)-RELATED"/>
    <property type="match status" value="1"/>
</dbReference>
<dbReference type="Gene3D" id="3.40.50.1000">
    <property type="entry name" value="HAD superfamily/HAD-like"/>
    <property type="match status" value="1"/>
</dbReference>
<dbReference type="NCBIfam" id="TIGR01428">
    <property type="entry name" value="HAD_type_II"/>
    <property type="match status" value="1"/>
</dbReference>
<comment type="catalytic activity">
    <reaction evidence="3">
        <text>an (S)-2-haloacid + H2O = a (2R)-2-hydroxycarboxylate + a halide anion + H(+)</text>
        <dbReference type="Rhea" id="RHEA:11192"/>
        <dbReference type="ChEBI" id="CHEBI:15377"/>
        <dbReference type="ChEBI" id="CHEBI:15378"/>
        <dbReference type="ChEBI" id="CHEBI:16042"/>
        <dbReference type="ChEBI" id="CHEBI:58314"/>
        <dbReference type="ChEBI" id="CHEBI:137405"/>
        <dbReference type="EC" id="3.8.1.2"/>
    </reaction>
</comment>
<dbReference type="InterPro" id="IPR036412">
    <property type="entry name" value="HAD-like_sf"/>
</dbReference>
<evidence type="ECO:0000256" key="2">
    <source>
        <dbReference type="ARBA" id="ARBA00022801"/>
    </source>
</evidence>
<dbReference type="SFLD" id="SFLDG01129">
    <property type="entry name" value="C1.5:_HAD__Beta-PGM__Phosphata"/>
    <property type="match status" value="1"/>
</dbReference>
<comment type="similarity">
    <text evidence="1 3">Belongs to the HAD-like hydrolase superfamily. S-2-haloalkanoic acid dehalogenase family.</text>
</comment>
<dbReference type="InterPro" id="IPR006328">
    <property type="entry name" value="2-HAD"/>
</dbReference>
<evidence type="ECO:0000313" key="4">
    <source>
        <dbReference type="EMBL" id="VEV97022.1"/>
    </source>
</evidence>
<dbReference type="CDD" id="cd02588">
    <property type="entry name" value="HAD_L2-DEX"/>
    <property type="match status" value="1"/>
</dbReference>
<dbReference type="AlphaFoldDB" id="A0A653E5G0"/>
<dbReference type="InterPro" id="IPR023214">
    <property type="entry name" value="HAD_sf"/>
</dbReference>
<proteinExistence type="inferred from homology"/>
<organism evidence="4">
    <name type="scientific">Pseudomonas marincola</name>
    <dbReference type="NCBI Taxonomy" id="437900"/>
    <lineage>
        <taxon>Bacteria</taxon>
        <taxon>Pseudomonadati</taxon>
        <taxon>Pseudomonadota</taxon>
        <taxon>Gammaproteobacteria</taxon>
        <taxon>Pseudomonadales</taxon>
        <taxon>Pseudomonadaceae</taxon>
        <taxon>Pseudomonas</taxon>
    </lineage>
</organism>
<dbReference type="InterPro" id="IPR006439">
    <property type="entry name" value="HAD-SF_hydro_IA"/>
</dbReference>
<dbReference type="EC" id="3.8.1.2" evidence="3"/>
<keyword evidence="2 3" id="KW-0378">Hydrolase</keyword>
<sequence>MIEAQEQQMSEPTAAPIIVFDVNETLLDIDTLAPLFERVFGDATVLREWFAQLILYSQTLTLSGRYCPFGELGVGTLHMLGTQHGKTINDADIAELKQRMGNMPAHADALPALKMLRDAGFRLVTLTNSASSASPTALERAGLAEFFEQTFSVESVKKFKPAPETYAHVADQLQVPAASLTLVACHLWDTIGAQSAGWQGAFITRLHNTLLPAAEVPTPNFVAADLTELASQLIDRLRA</sequence>
<dbReference type="PRINTS" id="PR00413">
    <property type="entry name" value="HADHALOGNASE"/>
</dbReference>
<reference evidence="4" key="1">
    <citation type="submission" date="2019-02" db="EMBL/GenBank/DDBJ databases">
        <authorList>
            <consortium name="Genoscope - CEA"/>
            <person name="William W."/>
        </authorList>
    </citation>
    <scope>NUCLEOTIDE SEQUENCE [LARGE SCALE GENOMIC DNA]</scope>
    <source>
        <strain evidence="4">YSy11</strain>
    </source>
</reference>